<proteinExistence type="predicted"/>
<reference evidence="2 3" key="1">
    <citation type="submission" date="2024-08" db="EMBL/GenBank/DDBJ databases">
        <authorList>
            <person name="Ishaq N."/>
        </authorList>
    </citation>
    <scope>NUCLEOTIDE SEQUENCE [LARGE SCALE GENOMIC DNA]</scope>
    <source>
        <strain evidence="2 3">JCM 30400</strain>
    </source>
</reference>
<dbReference type="InterPro" id="IPR004291">
    <property type="entry name" value="Transposase_IS66_central"/>
</dbReference>
<keyword evidence="3" id="KW-1185">Reference proteome</keyword>
<evidence type="ECO:0000313" key="2">
    <source>
        <dbReference type="EMBL" id="MFA0791619.1"/>
    </source>
</evidence>
<dbReference type="Pfam" id="PF03050">
    <property type="entry name" value="DDE_Tnp_IS66"/>
    <property type="match status" value="1"/>
</dbReference>
<feature type="domain" description="Transposase IS66 central" evidence="1">
    <location>
        <begin position="170"/>
        <end position="220"/>
    </location>
</feature>
<dbReference type="Proteomes" id="UP001569414">
    <property type="component" value="Unassembled WGS sequence"/>
</dbReference>
<comment type="caution">
    <text evidence="2">The sequence shown here is derived from an EMBL/GenBank/DDBJ whole genome shotgun (WGS) entry which is preliminary data.</text>
</comment>
<dbReference type="PANTHER" id="PTHR33678">
    <property type="entry name" value="BLL1576 PROTEIN"/>
    <property type="match status" value="1"/>
</dbReference>
<accession>A0ABV4NQ05</accession>
<name>A0ABV4NQ05_9GAMM</name>
<dbReference type="RefSeq" id="WP_371844105.1">
    <property type="nucleotide sequence ID" value="NZ_JBGMEL010000013.1"/>
</dbReference>
<dbReference type="InterPro" id="IPR052344">
    <property type="entry name" value="Transposase-related"/>
</dbReference>
<dbReference type="EMBL" id="JBGMEL010000013">
    <property type="protein sequence ID" value="MFA0791619.1"/>
    <property type="molecule type" value="Genomic_DNA"/>
</dbReference>
<organism evidence="2 3">
    <name type="scientific">Microbulbifer echini</name>
    <dbReference type="NCBI Taxonomy" id="1529067"/>
    <lineage>
        <taxon>Bacteria</taxon>
        <taxon>Pseudomonadati</taxon>
        <taxon>Pseudomonadota</taxon>
        <taxon>Gammaproteobacteria</taxon>
        <taxon>Cellvibrionales</taxon>
        <taxon>Microbulbiferaceae</taxon>
        <taxon>Microbulbifer</taxon>
    </lineage>
</organism>
<evidence type="ECO:0000259" key="1">
    <source>
        <dbReference type="Pfam" id="PF03050"/>
    </source>
</evidence>
<protein>
    <submittedName>
        <fullName evidence="2">Transposase</fullName>
    </submittedName>
</protein>
<evidence type="ECO:0000313" key="3">
    <source>
        <dbReference type="Proteomes" id="UP001569414"/>
    </source>
</evidence>
<sequence length="250" mass="29010">MVLSTHKLSSENPITTDDALQCQVEPLSCELKRSRQRSEQFEKANSPLLFQFKQRQRFLYESSLEENEADNNKDQDDVLSIAAHKHLKKTKKIFAEHLPRKEVVIPVSEQDKTCACGCQKNLVDYERHERLNYRPPVYEVIVEWREKVERLKGCAGQIVIASKPKHILPKGKFTESILAHLIVSKLDDRQPFYHLEKQFETRAGFSFPRQTMARTVIDCVTPPTTTEQFAKRRGHWLRHWGSGCHITPSS</sequence>
<gene>
    <name evidence="2" type="ORF">ACCI51_13760</name>
</gene>